<comment type="caution">
    <text evidence="2">The sequence shown here is derived from an EMBL/GenBank/DDBJ whole genome shotgun (WGS) entry which is preliminary data.</text>
</comment>
<name>A0A8T0GEW1_CERPU</name>
<keyword evidence="1" id="KW-0175">Coiled coil</keyword>
<evidence type="ECO:0000313" key="2">
    <source>
        <dbReference type="EMBL" id="KAG0557553.1"/>
    </source>
</evidence>
<accession>A0A8T0GEW1</accession>
<evidence type="ECO:0000313" key="3">
    <source>
        <dbReference type="Proteomes" id="UP000822688"/>
    </source>
</evidence>
<feature type="coiled-coil region" evidence="1">
    <location>
        <begin position="30"/>
        <end position="64"/>
    </location>
</feature>
<sequence>MEQLVESVEKLLHAETGTMVMRLELANLQYELQTIDVPALREELRDAQEEYEQELDVLSNLLNLFAPTRYRRGVIDVDRRLGRALQDVMTARAGKEIAFNRWRRGKLRAENLTNMITAAEAELVNVQAVEQITREDCYAPILELARVYTSSRSRANSRG</sequence>
<protein>
    <submittedName>
        <fullName evidence="2">Uncharacterized protein</fullName>
    </submittedName>
</protein>
<proteinExistence type="predicted"/>
<dbReference type="Proteomes" id="UP000822688">
    <property type="component" value="Chromosome 11"/>
</dbReference>
<reference evidence="2 3" key="1">
    <citation type="submission" date="2020-06" db="EMBL/GenBank/DDBJ databases">
        <title>WGS assembly of Ceratodon purpureus strain R40.</title>
        <authorList>
            <person name="Carey S.B."/>
            <person name="Jenkins J."/>
            <person name="Shu S."/>
            <person name="Lovell J.T."/>
            <person name="Sreedasyam A."/>
            <person name="Maumus F."/>
            <person name="Tiley G.P."/>
            <person name="Fernandez-Pozo N."/>
            <person name="Barry K."/>
            <person name="Chen C."/>
            <person name="Wang M."/>
            <person name="Lipzen A."/>
            <person name="Daum C."/>
            <person name="Saski C.A."/>
            <person name="Payton A.C."/>
            <person name="Mcbreen J.C."/>
            <person name="Conrad R.E."/>
            <person name="Kollar L.M."/>
            <person name="Olsson S."/>
            <person name="Huttunen S."/>
            <person name="Landis J.B."/>
            <person name="Wickett N.J."/>
            <person name="Johnson M.G."/>
            <person name="Rensing S.A."/>
            <person name="Grimwood J."/>
            <person name="Schmutz J."/>
            <person name="Mcdaniel S.F."/>
        </authorList>
    </citation>
    <scope>NUCLEOTIDE SEQUENCE [LARGE SCALE GENOMIC DNA]</scope>
    <source>
        <strain evidence="2 3">R40</strain>
    </source>
</reference>
<dbReference type="AlphaFoldDB" id="A0A8T0GEW1"/>
<keyword evidence="3" id="KW-1185">Reference proteome</keyword>
<evidence type="ECO:0000256" key="1">
    <source>
        <dbReference type="SAM" id="Coils"/>
    </source>
</evidence>
<organism evidence="2 3">
    <name type="scientific">Ceratodon purpureus</name>
    <name type="common">Fire moss</name>
    <name type="synonym">Dicranum purpureum</name>
    <dbReference type="NCBI Taxonomy" id="3225"/>
    <lineage>
        <taxon>Eukaryota</taxon>
        <taxon>Viridiplantae</taxon>
        <taxon>Streptophyta</taxon>
        <taxon>Embryophyta</taxon>
        <taxon>Bryophyta</taxon>
        <taxon>Bryophytina</taxon>
        <taxon>Bryopsida</taxon>
        <taxon>Dicranidae</taxon>
        <taxon>Pseudoditrichales</taxon>
        <taxon>Ditrichaceae</taxon>
        <taxon>Ceratodon</taxon>
    </lineage>
</organism>
<gene>
    <name evidence="2" type="ORF">KC19_11G139600</name>
</gene>
<dbReference type="EMBL" id="CM026432">
    <property type="protein sequence ID" value="KAG0557553.1"/>
    <property type="molecule type" value="Genomic_DNA"/>
</dbReference>